<feature type="binding site" evidence="4">
    <location>
        <position position="131"/>
    </location>
    <ligand>
        <name>Mn(2+)</name>
        <dbReference type="ChEBI" id="CHEBI:29035"/>
        <label>1</label>
    </ligand>
</feature>
<dbReference type="AlphaFoldDB" id="A0A833EE14"/>
<dbReference type="Proteomes" id="UP000623215">
    <property type="component" value="Unassembled WGS sequence"/>
</dbReference>
<dbReference type="PANTHER" id="PTHR11358:SF26">
    <property type="entry name" value="GUANIDINO ACID HYDROLASE, MITOCHONDRIAL"/>
    <property type="match status" value="1"/>
</dbReference>
<dbReference type="PIRSF" id="PIRSF036979">
    <property type="entry name" value="Arginase"/>
    <property type="match status" value="1"/>
</dbReference>
<dbReference type="InterPro" id="IPR006035">
    <property type="entry name" value="Ureohydrolase"/>
</dbReference>
<organism evidence="6 7">
    <name type="scientific">Methanothermococcus okinawensis</name>
    <dbReference type="NCBI Taxonomy" id="155863"/>
    <lineage>
        <taxon>Archaea</taxon>
        <taxon>Methanobacteriati</taxon>
        <taxon>Methanobacteriota</taxon>
        <taxon>Methanomada group</taxon>
        <taxon>Methanococci</taxon>
        <taxon>Methanococcales</taxon>
        <taxon>Methanococcaceae</taxon>
        <taxon>Methanothermococcus</taxon>
    </lineage>
</organism>
<evidence type="ECO:0000256" key="2">
    <source>
        <dbReference type="ARBA" id="ARBA00022723"/>
    </source>
</evidence>
<evidence type="ECO:0000256" key="5">
    <source>
        <dbReference type="RuleBase" id="RU003684"/>
    </source>
</evidence>
<keyword evidence="4" id="KW-0464">Manganese</keyword>
<dbReference type="PROSITE" id="PS01053">
    <property type="entry name" value="ARGINASE_1"/>
    <property type="match status" value="1"/>
</dbReference>
<dbReference type="GO" id="GO:0046872">
    <property type="term" value="F:metal ion binding"/>
    <property type="evidence" value="ECO:0007669"/>
    <property type="project" value="UniProtKB-KW"/>
</dbReference>
<reference evidence="6" key="1">
    <citation type="journal article" date="2020" name="ISME J.">
        <title>Gammaproteobacteria mediating utilization of methyl-, sulfur- and petroleum organic compounds in deep ocean hydrothermal plumes.</title>
        <authorList>
            <person name="Zhou Z."/>
            <person name="Liu Y."/>
            <person name="Pan J."/>
            <person name="Cron B.R."/>
            <person name="Toner B.M."/>
            <person name="Anantharaman K."/>
            <person name="Breier J.A."/>
            <person name="Dick G.J."/>
            <person name="Li M."/>
        </authorList>
    </citation>
    <scope>NUCLEOTIDE SEQUENCE</scope>
    <source>
        <strain evidence="6">SZUA-1534</strain>
    </source>
</reference>
<comment type="caution">
    <text evidence="6">The sequence shown here is derived from an EMBL/GenBank/DDBJ whole genome shotgun (WGS) entry which is preliminary data.</text>
</comment>
<feature type="binding site" evidence="4">
    <location>
        <position position="210"/>
    </location>
    <ligand>
        <name>Mn(2+)</name>
        <dbReference type="ChEBI" id="CHEBI:29035"/>
        <label>1</label>
    </ligand>
</feature>
<evidence type="ECO:0000256" key="4">
    <source>
        <dbReference type="PIRSR" id="PIRSR036979-1"/>
    </source>
</evidence>
<dbReference type="InterPro" id="IPR020855">
    <property type="entry name" value="Ureohydrolase_Mn_BS"/>
</dbReference>
<dbReference type="GO" id="GO:0033389">
    <property type="term" value="P:putrescine biosynthetic process from arginine, via agmatine"/>
    <property type="evidence" value="ECO:0007669"/>
    <property type="project" value="TreeGrafter"/>
</dbReference>
<dbReference type="NCBIfam" id="TIGR01230">
    <property type="entry name" value="agmatinase"/>
    <property type="match status" value="1"/>
</dbReference>
<gene>
    <name evidence="6" type="primary">speB</name>
    <name evidence="6" type="ORF">EYH55_04360</name>
</gene>
<feature type="binding site" evidence="4">
    <location>
        <position position="135"/>
    </location>
    <ligand>
        <name>Mn(2+)</name>
        <dbReference type="ChEBI" id="CHEBI:29035"/>
        <label>1</label>
    </ligand>
</feature>
<dbReference type="CDD" id="cd11593">
    <property type="entry name" value="Agmatinase-like_2"/>
    <property type="match status" value="1"/>
</dbReference>
<feature type="binding site" evidence="4">
    <location>
        <position position="208"/>
    </location>
    <ligand>
        <name>Mn(2+)</name>
        <dbReference type="ChEBI" id="CHEBI:29035"/>
        <label>1</label>
    </ligand>
</feature>
<feature type="binding site" evidence="4">
    <location>
        <position position="133"/>
    </location>
    <ligand>
        <name>Mn(2+)</name>
        <dbReference type="ChEBI" id="CHEBI:29035"/>
        <label>1</label>
    </ligand>
</feature>
<comment type="cofactor">
    <cofactor evidence="4">
        <name>Mn(2+)</name>
        <dbReference type="ChEBI" id="CHEBI:29035"/>
    </cofactor>
    <text evidence="4">Binds 2 manganese ions per subunit.</text>
</comment>
<dbReference type="GO" id="GO:0008783">
    <property type="term" value="F:agmatinase activity"/>
    <property type="evidence" value="ECO:0007669"/>
    <property type="project" value="UniProtKB-EC"/>
</dbReference>
<dbReference type="PANTHER" id="PTHR11358">
    <property type="entry name" value="ARGINASE/AGMATINASE"/>
    <property type="match status" value="1"/>
</dbReference>
<dbReference type="Gene3D" id="3.40.800.10">
    <property type="entry name" value="Ureohydrolase domain"/>
    <property type="match status" value="1"/>
</dbReference>
<keyword evidence="3 5" id="KW-0378">Hydrolase</keyword>
<dbReference type="SUPFAM" id="SSF52768">
    <property type="entry name" value="Arginase/deacetylase"/>
    <property type="match status" value="1"/>
</dbReference>
<dbReference type="EMBL" id="DQVW01000080">
    <property type="protein sequence ID" value="HIQ32693.1"/>
    <property type="molecule type" value="Genomic_DNA"/>
</dbReference>
<dbReference type="InterPro" id="IPR005925">
    <property type="entry name" value="Agmatinase-rel"/>
</dbReference>
<evidence type="ECO:0000256" key="3">
    <source>
        <dbReference type="ARBA" id="ARBA00022801"/>
    </source>
</evidence>
<evidence type="ECO:0000256" key="1">
    <source>
        <dbReference type="ARBA" id="ARBA00009227"/>
    </source>
</evidence>
<feature type="binding site" evidence="4">
    <location>
        <position position="108"/>
    </location>
    <ligand>
        <name>Mn(2+)</name>
        <dbReference type="ChEBI" id="CHEBI:29035"/>
        <label>1</label>
    </ligand>
</feature>
<name>A0A833EE14_9EURY</name>
<evidence type="ECO:0000313" key="7">
    <source>
        <dbReference type="Proteomes" id="UP000623215"/>
    </source>
</evidence>
<dbReference type="PROSITE" id="PS51409">
    <property type="entry name" value="ARGINASE_2"/>
    <property type="match status" value="1"/>
</dbReference>
<evidence type="ECO:0000313" key="6">
    <source>
        <dbReference type="EMBL" id="HIQ32693.1"/>
    </source>
</evidence>
<keyword evidence="2 4" id="KW-0479">Metal-binding</keyword>
<accession>A0A833EE14</accession>
<sequence length="282" mass="32167">MYFQECYRYLCAYSDYEESDFVIFGVPYDGTATYKPGARFGPDEVRRASWVLETYSPNLRRDLTQVKIADLDNVIIEGDQREILERIYRAALGIMRDGKKVVVIGGDHSITYPLVKAAKEAYGDLVLVHFDAHCDLREEYLGNRYSHASVIRRCYEVTGDIYQFGIRSGEREEWEFAWSNTHIFTKLPGEKEIQEIRSLGKPVYITIDIDVLDPAYAPGTGTPEPCGYSTKELIDTLYLFRDLRDKIVGFDIVEVSPPCDINSVTSITAAKIIRELILTLGR</sequence>
<protein>
    <submittedName>
        <fullName evidence="6">Agmatinase</fullName>
        <ecNumber evidence="6">3.5.3.11</ecNumber>
    </submittedName>
</protein>
<proteinExistence type="inferred from homology"/>
<dbReference type="Pfam" id="PF00491">
    <property type="entry name" value="Arginase"/>
    <property type="match status" value="1"/>
</dbReference>
<comment type="similarity">
    <text evidence="1">Belongs to the arginase family. Agmatinase subfamily.</text>
</comment>
<dbReference type="InterPro" id="IPR023696">
    <property type="entry name" value="Ureohydrolase_dom_sf"/>
</dbReference>
<dbReference type="EC" id="3.5.3.11" evidence="6"/>